<reference evidence="2" key="1">
    <citation type="journal article" date="2016" name="Nature">
        <title>Genome evolution in the allotetraploid frog Xenopus laevis.</title>
        <authorList>
            <person name="Session A.M."/>
            <person name="Uno Y."/>
            <person name="Kwon T."/>
            <person name="Chapman J.A."/>
            <person name="Toyoda A."/>
            <person name="Takahashi S."/>
            <person name="Fukui A."/>
            <person name="Hikosaka A."/>
            <person name="Suzuki A."/>
            <person name="Kondo M."/>
            <person name="van Heeringen S.J."/>
            <person name="Quigley I."/>
            <person name="Heinz S."/>
            <person name="Ogino H."/>
            <person name="Ochi H."/>
            <person name="Hellsten U."/>
            <person name="Lyons J.B."/>
            <person name="Simakov O."/>
            <person name="Putnam N."/>
            <person name="Stites J."/>
            <person name="Kuroki Y."/>
            <person name="Tanaka T."/>
            <person name="Michiue T."/>
            <person name="Watanabe M."/>
            <person name="Bogdanovic O."/>
            <person name="Lister R."/>
            <person name="Georgiou G."/>
            <person name="Paranjpe S.S."/>
            <person name="van Kruijsbergen I."/>
            <person name="Shu S."/>
            <person name="Carlson J."/>
            <person name="Kinoshita T."/>
            <person name="Ohta Y."/>
            <person name="Mawaribuchi S."/>
            <person name="Jenkins J."/>
            <person name="Grimwood J."/>
            <person name="Schmutz J."/>
            <person name="Mitros T."/>
            <person name="Mozaffari S.V."/>
            <person name="Suzuki Y."/>
            <person name="Haramoto Y."/>
            <person name="Yamamoto T.S."/>
            <person name="Takagi C."/>
            <person name="Heald R."/>
            <person name="Miller K."/>
            <person name="Haudenschild C."/>
            <person name="Kitzman J."/>
            <person name="Nakayama T."/>
            <person name="Izutsu Y."/>
            <person name="Robert J."/>
            <person name="Fortriede J."/>
            <person name="Burns K."/>
            <person name="Lotay V."/>
            <person name="Karimi K."/>
            <person name="Yasuoka Y."/>
            <person name="Dichmann D.S."/>
            <person name="Flajnik M.F."/>
            <person name="Houston D.W."/>
            <person name="Shendure J."/>
            <person name="DuPasquier L."/>
            <person name="Vize P.D."/>
            <person name="Zorn A.M."/>
            <person name="Ito M."/>
            <person name="Marcotte E.M."/>
            <person name="Wallingford J.B."/>
            <person name="Ito Y."/>
            <person name="Asashima M."/>
            <person name="Ueno N."/>
            <person name="Matsuda Y."/>
            <person name="Veenstra G.J."/>
            <person name="Fujiyama A."/>
            <person name="Harland R.M."/>
            <person name="Taira M."/>
            <person name="Rokhsar D.S."/>
        </authorList>
    </citation>
    <scope>NUCLEOTIDE SEQUENCE [LARGE SCALE GENOMIC DNA]</scope>
    <source>
        <strain evidence="2">J</strain>
    </source>
</reference>
<dbReference type="Proteomes" id="UP000694892">
    <property type="component" value="Chromosome 7L"/>
</dbReference>
<organism evidence="1 2">
    <name type="scientific">Xenopus laevis</name>
    <name type="common">African clawed frog</name>
    <dbReference type="NCBI Taxonomy" id="8355"/>
    <lineage>
        <taxon>Eukaryota</taxon>
        <taxon>Metazoa</taxon>
        <taxon>Chordata</taxon>
        <taxon>Craniata</taxon>
        <taxon>Vertebrata</taxon>
        <taxon>Euteleostomi</taxon>
        <taxon>Amphibia</taxon>
        <taxon>Batrachia</taxon>
        <taxon>Anura</taxon>
        <taxon>Pipoidea</taxon>
        <taxon>Pipidae</taxon>
        <taxon>Xenopodinae</taxon>
        <taxon>Xenopus</taxon>
        <taxon>Xenopus</taxon>
    </lineage>
</organism>
<protein>
    <submittedName>
        <fullName evidence="1">Uncharacterized protein</fullName>
    </submittedName>
</protein>
<sequence length="96" mass="10762">MDGWNLHSTVVCNATPVNVKYEQWSLQSNALVAFTHTFKVAVYGQIKAGDLGVGPWKYRINSFCPSSWVAELVYTQLYTNLGLFKQGSVNLLLCFI</sequence>
<gene>
    <name evidence="1" type="ORF">XELAEV_18035478mg</name>
</gene>
<evidence type="ECO:0000313" key="2">
    <source>
        <dbReference type="Proteomes" id="UP000694892"/>
    </source>
</evidence>
<dbReference type="EMBL" id="CM004478">
    <property type="protein sequence ID" value="OCT72498.1"/>
    <property type="molecule type" value="Genomic_DNA"/>
</dbReference>
<dbReference type="AlphaFoldDB" id="A0A974HC55"/>
<accession>A0A974HC55</accession>
<proteinExistence type="predicted"/>
<evidence type="ECO:0000313" key="1">
    <source>
        <dbReference type="EMBL" id="OCT72498.1"/>
    </source>
</evidence>
<name>A0A974HC55_XENLA</name>